<accession>A0ABV7WJK3</accession>
<feature type="transmembrane region" description="Helical" evidence="1">
    <location>
        <begin position="100"/>
        <end position="121"/>
    </location>
</feature>
<dbReference type="Proteomes" id="UP001595685">
    <property type="component" value="Unassembled WGS sequence"/>
</dbReference>
<sequence length="225" mass="22277">MSSEDLARARRTGTSTWVWLAVGGVVSLVLGLVSVAAPGSTVGVLAVVLSLWLVAAGLGRVALASATRTWTSGRRTLQGALGVVMAAAGLAGLLGLFDPLTVVTVVVAAGFLVAGAADLGLAATGPRGLGRAASTGLGLLHLLIGLTFLLLPQVGLAVLTVLVGLALLVLGLVQLAAAGVVRALVRQADALAARLGGPHAPGSPLAPGRRLPGDEDPRVVRGEVL</sequence>
<comment type="caution">
    <text evidence="2">The sequence shown here is derived from an EMBL/GenBank/DDBJ whole genome shotgun (WGS) entry which is preliminary data.</text>
</comment>
<feature type="transmembrane region" description="Helical" evidence="1">
    <location>
        <begin position="133"/>
        <end position="151"/>
    </location>
</feature>
<feature type="transmembrane region" description="Helical" evidence="1">
    <location>
        <begin position="43"/>
        <end position="63"/>
    </location>
</feature>
<dbReference type="EMBL" id="JBHRWW010000015">
    <property type="protein sequence ID" value="MFC3690035.1"/>
    <property type="molecule type" value="Genomic_DNA"/>
</dbReference>
<dbReference type="PANTHER" id="PTHR34989:SF1">
    <property type="entry name" value="PROTEIN HDED"/>
    <property type="match status" value="1"/>
</dbReference>
<dbReference type="InterPro" id="IPR005325">
    <property type="entry name" value="DUF308_memb"/>
</dbReference>
<evidence type="ECO:0000256" key="1">
    <source>
        <dbReference type="SAM" id="Phobius"/>
    </source>
</evidence>
<keyword evidence="1" id="KW-0812">Transmembrane</keyword>
<keyword evidence="1" id="KW-1133">Transmembrane helix</keyword>
<feature type="transmembrane region" description="Helical" evidence="1">
    <location>
        <begin position="17"/>
        <end position="37"/>
    </location>
</feature>
<evidence type="ECO:0000313" key="3">
    <source>
        <dbReference type="Proteomes" id="UP001595685"/>
    </source>
</evidence>
<keyword evidence="3" id="KW-1185">Reference proteome</keyword>
<feature type="transmembrane region" description="Helical" evidence="1">
    <location>
        <begin position="75"/>
        <end position="94"/>
    </location>
</feature>
<organism evidence="2 3">
    <name type="scientific">Aquipuribacter hungaricus</name>
    <dbReference type="NCBI Taxonomy" id="545624"/>
    <lineage>
        <taxon>Bacteria</taxon>
        <taxon>Bacillati</taxon>
        <taxon>Actinomycetota</taxon>
        <taxon>Actinomycetes</taxon>
        <taxon>Micrococcales</taxon>
        <taxon>Intrasporangiaceae</taxon>
        <taxon>Aquipuribacter</taxon>
    </lineage>
</organism>
<keyword evidence="1" id="KW-0472">Membrane</keyword>
<reference evidence="3" key="1">
    <citation type="journal article" date="2019" name="Int. J. Syst. Evol. Microbiol.">
        <title>The Global Catalogue of Microorganisms (GCM) 10K type strain sequencing project: providing services to taxonomists for standard genome sequencing and annotation.</title>
        <authorList>
            <consortium name="The Broad Institute Genomics Platform"/>
            <consortium name="The Broad Institute Genome Sequencing Center for Infectious Disease"/>
            <person name="Wu L."/>
            <person name="Ma J."/>
        </authorList>
    </citation>
    <scope>NUCLEOTIDE SEQUENCE [LARGE SCALE GENOMIC DNA]</scope>
    <source>
        <strain evidence="3">NCAIM B.02333</strain>
    </source>
</reference>
<gene>
    <name evidence="2" type="ORF">ACFOLH_16935</name>
</gene>
<dbReference type="PANTHER" id="PTHR34989">
    <property type="entry name" value="PROTEIN HDED"/>
    <property type="match status" value="1"/>
</dbReference>
<dbReference type="InterPro" id="IPR052712">
    <property type="entry name" value="Acid_resist_chaperone_HdeD"/>
</dbReference>
<dbReference type="Pfam" id="PF03729">
    <property type="entry name" value="DUF308"/>
    <property type="match status" value="2"/>
</dbReference>
<evidence type="ECO:0000313" key="2">
    <source>
        <dbReference type="EMBL" id="MFC3690035.1"/>
    </source>
</evidence>
<name>A0ABV7WJK3_9MICO</name>
<proteinExistence type="predicted"/>
<feature type="transmembrane region" description="Helical" evidence="1">
    <location>
        <begin position="157"/>
        <end position="185"/>
    </location>
</feature>
<dbReference type="RefSeq" id="WP_376984301.1">
    <property type="nucleotide sequence ID" value="NZ_JBHRWW010000015.1"/>
</dbReference>
<protein>
    <submittedName>
        <fullName evidence="2">DUF308 domain-containing protein</fullName>
    </submittedName>
</protein>